<evidence type="ECO:0000313" key="2">
    <source>
        <dbReference type="Proteomes" id="UP000594263"/>
    </source>
</evidence>
<dbReference type="Proteomes" id="UP000594263">
    <property type="component" value="Unplaced"/>
</dbReference>
<reference evidence="1" key="1">
    <citation type="submission" date="2021-01" db="UniProtKB">
        <authorList>
            <consortium name="EnsemblPlants"/>
        </authorList>
    </citation>
    <scope>IDENTIFICATION</scope>
</reference>
<evidence type="ECO:0000313" key="1">
    <source>
        <dbReference type="EnsemblPlants" id="Kaladp0515s0036.1.v1.1.CDS.1"/>
    </source>
</evidence>
<keyword evidence="2" id="KW-1185">Reference proteome</keyword>
<proteinExistence type="predicted"/>
<sequence>MAAPTSTAVGGPDPVAVELHAVPENGDNDADRAKPHQIKESWASIVTGNRRIEDKIVLEKDDSFTGGNDVFLEEEIWTEGIDDWSTTSSCFFWFD</sequence>
<dbReference type="EnsemblPlants" id="Kaladp0515s0036.1.v1.1">
    <property type="protein sequence ID" value="Kaladp0515s0036.1.v1.1.CDS.1"/>
    <property type="gene ID" value="Kaladp0515s0036.v1.1"/>
</dbReference>
<name>A0A7N1A691_KALFE</name>
<dbReference type="AlphaFoldDB" id="A0A7N1A691"/>
<dbReference type="Gramene" id="Kaladp0515s0036.1.v1.1">
    <property type="protein sequence ID" value="Kaladp0515s0036.1.v1.1.CDS.1"/>
    <property type="gene ID" value="Kaladp0515s0036.v1.1"/>
</dbReference>
<protein>
    <submittedName>
        <fullName evidence="1">Uncharacterized protein</fullName>
    </submittedName>
</protein>
<accession>A0A7N1A691</accession>
<organism evidence="1 2">
    <name type="scientific">Kalanchoe fedtschenkoi</name>
    <name type="common">Lavender scallops</name>
    <name type="synonym">South American air plant</name>
    <dbReference type="NCBI Taxonomy" id="63787"/>
    <lineage>
        <taxon>Eukaryota</taxon>
        <taxon>Viridiplantae</taxon>
        <taxon>Streptophyta</taxon>
        <taxon>Embryophyta</taxon>
        <taxon>Tracheophyta</taxon>
        <taxon>Spermatophyta</taxon>
        <taxon>Magnoliopsida</taxon>
        <taxon>eudicotyledons</taxon>
        <taxon>Gunneridae</taxon>
        <taxon>Pentapetalae</taxon>
        <taxon>Saxifragales</taxon>
        <taxon>Crassulaceae</taxon>
        <taxon>Kalanchoe</taxon>
    </lineage>
</organism>